<dbReference type="EMBL" id="CP015515">
    <property type="protein sequence ID" value="AND17439.1"/>
    <property type="molecule type" value="Genomic_DNA"/>
</dbReference>
<dbReference type="PATRIC" id="fig|33888.3.peg.2584"/>
<name>A0A160KUV9_9MICO</name>
<dbReference type="Pfam" id="PF21848">
    <property type="entry name" value="DUF6907"/>
    <property type="match status" value="1"/>
</dbReference>
<evidence type="ECO:0000313" key="2">
    <source>
        <dbReference type="Proteomes" id="UP000077071"/>
    </source>
</evidence>
<keyword evidence="2" id="KW-1185">Reference proteome</keyword>
<reference evidence="1 2" key="1">
    <citation type="submission" date="2016-05" db="EMBL/GenBank/DDBJ databases">
        <title>Complete genome sequence of Rathayibacter tritici NCPPB 1953.</title>
        <authorList>
            <person name="Park J."/>
            <person name="Lee H.-H."/>
            <person name="Lee S.-W."/>
            <person name="Seo Y.-S."/>
        </authorList>
    </citation>
    <scope>NUCLEOTIDE SEQUENCE [LARGE SCALE GENOMIC DNA]</scope>
    <source>
        <strain evidence="1 2">NCPPB 1953</strain>
    </source>
</reference>
<protein>
    <submittedName>
        <fullName evidence="1">Uncharacterized protein</fullName>
    </submittedName>
</protein>
<evidence type="ECO:0000313" key="1">
    <source>
        <dbReference type="EMBL" id="AND17439.1"/>
    </source>
</evidence>
<gene>
    <name evidence="1" type="ORF">A6122_2319</name>
</gene>
<dbReference type="AlphaFoldDB" id="A0A160KUV9"/>
<dbReference type="KEGG" id="rtn:A6122_2319"/>
<sequence length="126" mass="13339">MIGGWRDLDVGTAWWAGLLDQGVRNVEERMDGRNDQGCPRWCAGEHDEMVAVGERLHRSVARSLPVVLWAGGGGAAAGTVHLSLCRPGASGEDRLRLEADGIGEVDLDLSAGARLAGAVLRLLEAL</sequence>
<dbReference type="Proteomes" id="UP000077071">
    <property type="component" value="Chromosome"/>
</dbReference>
<accession>A0A160KUV9</accession>
<proteinExistence type="predicted"/>
<organism evidence="1 2">
    <name type="scientific">Rathayibacter tritici</name>
    <dbReference type="NCBI Taxonomy" id="33888"/>
    <lineage>
        <taxon>Bacteria</taxon>
        <taxon>Bacillati</taxon>
        <taxon>Actinomycetota</taxon>
        <taxon>Actinomycetes</taxon>
        <taxon>Micrococcales</taxon>
        <taxon>Microbacteriaceae</taxon>
        <taxon>Rathayibacter</taxon>
    </lineage>
</organism>
<dbReference type="InterPro" id="IPR054202">
    <property type="entry name" value="DUF6907"/>
</dbReference>